<comment type="caution">
    <text evidence="2">The sequence shown here is derived from an EMBL/GenBank/DDBJ whole genome shotgun (WGS) entry which is preliminary data.</text>
</comment>
<evidence type="ECO:0000256" key="1">
    <source>
        <dbReference type="SAM" id="Phobius"/>
    </source>
</evidence>
<keyword evidence="1" id="KW-1133">Transmembrane helix</keyword>
<dbReference type="AlphaFoldDB" id="A0A7K1V451"/>
<name>A0A7K1V451_9NOCA</name>
<evidence type="ECO:0000313" key="2">
    <source>
        <dbReference type="EMBL" id="MVU81423.1"/>
    </source>
</evidence>
<proteinExistence type="predicted"/>
<feature type="transmembrane region" description="Helical" evidence="1">
    <location>
        <begin position="15"/>
        <end position="35"/>
    </location>
</feature>
<keyword evidence="1" id="KW-0812">Transmembrane</keyword>
<dbReference type="Proteomes" id="UP000466794">
    <property type="component" value="Unassembled WGS sequence"/>
</dbReference>
<sequence length="113" mass="12144">MVSVRPRHARADQAAARLLTAIAVLFVVGSFAPLVDYADQSPQQHAMVAQIHWCAWEFTYNLPNDKASYRQLIGSVPAAGTAVSLVAATMLTPLGSGNQRVRTRPGAGRSRTL</sequence>
<organism evidence="2 3">
    <name type="scientific">Nocardia terrae</name>
    <dbReference type="NCBI Taxonomy" id="2675851"/>
    <lineage>
        <taxon>Bacteria</taxon>
        <taxon>Bacillati</taxon>
        <taxon>Actinomycetota</taxon>
        <taxon>Actinomycetes</taxon>
        <taxon>Mycobacteriales</taxon>
        <taxon>Nocardiaceae</taxon>
        <taxon>Nocardia</taxon>
    </lineage>
</organism>
<protein>
    <submittedName>
        <fullName evidence="2">Uncharacterized protein</fullName>
    </submittedName>
</protein>
<evidence type="ECO:0000313" key="3">
    <source>
        <dbReference type="Proteomes" id="UP000466794"/>
    </source>
</evidence>
<keyword evidence="3" id="KW-1185">Reference proteome</keyword>
<dbReference type="RefSeq" id="WP_157391004.1">
    <property type="nucleotide sequence ID" value="NZ_WRPP01000006.1"/>
</dbReference>
<accession>A0A7K1V451</accession>
<feature type="transmembrane region" description="Helical" evidence="1">
    <location>
        <begin position="72"/>
        <end position="94"/>
    </location>
</feature>
<reference evidence="2 3" key="1">
    <citation type="submission" date="2019-12" db="EMBL/GenBank/DDBJ databases">
        <title>Nocardia sp. nov. ET3-3 isolated from soil.</title>
        <authorList>
            <person name="Kanchanasin P."/>
            <person name="Tanasupawat S."/>
            <person name="Yuki M."/>
            <person name="Kudo T."/>
        </authorList>
    </citation>
    <scope>NUCLEOTIDE SEQUENCE [LARGE SCALE GENOMIC DNA]</scope>
    <source>
        <strain evidence="2 3">ET3-3</strain>
    </source>
</reference>
<gene>
    <name evidence="2" type="ORF">GPX89_29800</name>
</gene>
<dbReference type="EMBL" id="WRPP01000006">
    <property type="protein sequence ID" value="MVU81423.1"/>
    <property type="molecule type" value="Genomic_DNA"/>
</dbReference>
<keyword evidence="1" id="KW-0472">Membrane</keyword>